<dbReference type="GO" id="GO:0032259">
    <property type="term" value="P:methylation"/>
    <property type="evidence" value="ECO:0007669"/>
    <property type="project" value="UniProtKB-KW"/>
</dbReference>
<dbReference type="Pfam" id="PF13489">
    <property type="entry name" value="Methyltransf_23"/>
    <property type="match status" value="1"/>
</dbReference>
<proteinExistence type="predicted"/>
<keyword evidence="2" id="KW-1185">Reference proteome</keyword>
<dbReference type="EMBL" id="JACHIN010000013">
    <property type="protein sequence ID" value="MBB5082575.1"/>
    <property type="molecule type" value="Genomic_DNA"/>
</dbReference>
<evidence type="ECO:0000313" key="2">
    <source>
        <dbReference type="Proteomes" id="UP000568380"/>
    </source>
</evidence>
<dbReference type="CDD" id="cd02440">
    <property type="entry name" value="AdoMet_MTases"/>
    <property type="match status" value="1"/>
</dbReference>
<dbReference type="GO" id="GO:0008168">
    <property type="term" value="F:methyltransferase activity"/>
    <property type="evidence" value="ECO:0007669"/>
    <property type="project" value="UniProtKB-KW"/>
</dbReference>
<dbReference type="PANTHER" id="PTHR43464">
    <property type="entry name" value="METHYLTRANSFERASE"/>
    <property type="match status" value="1"/>
</dbReference>
<protein>
    <submittedName>
        <fullName evidence="1">SAM-dependent methyltransferase</fullName>
    </submittedName>
</protein>
<dbReference type="Gene3D" id="3.40.50.150">
    <property type="entry name" value="Vaccinia Virus protein VP39"/>
    <property type="match status" value="1"/>
</dbReference>
<sequence>MDTWILSALPEAPARVLDAGCGDGELAGALIAHGHDVTAIDLDPSAALAAGVPAKRADLTRYEDDPFDVIVLSLSLHHMHPLEAALDRAAALLRPDGLLVVDEFAWDWADEAAATWFYDAGTLLGRFDRPEPDPMIRWREAHVDHSPARDMLEAIAARFEIRRTRRVPYLFRYLGGEHAARLKEIEEVRHAPTGFRLTAVTRVTGGADGT</sequence>
<keyword evidence="1" id="KW-0489">Methyltransferase</keyword>
<dbReference type="InterPro" id="IPR029063">
    <property type="entry name" value="SAM-dependent_MTases_sf"/>
</dbReference>
<gene>
    <name evidence="1" type="ORF">HNR40_008070</name>
</gene>
<keyword evidence="1" id="KW-0808">Transferase</keyword>
<organism evidence="1 2">
    <name type="scientific">Nonomuraea endophytica</name>
    <dbReference type="NCBI Taxonomy" id="714136"/>
    <lineage>
        <taxon>Bacteria</taxon>
        <taxon>Bacillati</taxon>
        <taxon>Actinomycetota</taxon>
        <taxon>Actinomycetes</taxon>
        <taxon>Streptosporangiales</taxon>
        <taxon>Streptosporangiaceae</taxon>
        <taxon>Nonomuraea</taxon>
    </lineage>
</organism>
<accession>A0A7W8AAI7</accession>
<comment type="caution">
    <text evidence="1">The sequence shown here is derived from an EMBL/GenBank/DDBJ whole genome shotgun (WGS) entry which is preliminary data.</text>
</comment>
<dbReference type="AlphaFoldDB" id="A0A7W8AAI7"/>
<name>A0A7W8AAI7_9ACTN</name>
<dbReference type="PANTHER" id="PTHR43464:SF92">
    <property type="entry name" value="SLR1071 PROTEIN"/>
    <property type="match status" value="1"/>
</dbReference>
<reference evidence="1 2" key="1">
    <citation type="submission" date="2020-08" db="EMBL/GenBank/DDBJ databases">
        <title>Genomic Encyclopedia of Type Strains, Phase IV (KMG-IV): sequencing the most valuable type-strain genomes for metagenomic binning, comparative biology and taxonomic classification.</title>
        <authorList>
            <person name="Goeker M."/>
        </authorList>
    </citation>
    <scope>NUCLEOTIDE SEQUENCE [LARGE SCALE GENOMIC DNA]</scope>
    <source>
        <strain evidence="1 2">DSM 45385</strain>
    </source>
</reference>
<dbReference type="Proteomes" id="UP000568380">
    <property type="component" value="Unassembled WGS sequence"/>
</dbReference>
<dbReference type="SUPFAM" id="SSF53335">
    <property type="entry name" value="S-adenosyl-L-methionine-dependent methyltransferases"/>
    <property type="match status" value="1"/>
</dbReference>
<evidence type="ECO:0000313" key="1">
    <source>
        <dbReference type="EMBL" id="MBB5082575.1"/>
    </source>
</evidence>
<dbReference type="RefSeq" id="WP_184970889.1">
    <property type="nucleotide sequence ID" value="NZ_JACHIN010000013.1"/>
</dbReference>